<evidence type="ECO:0000256" key="1">
    <source>
        <dbReference type="ARBA" id="ARBA00009986"/>
    </source>
</evidence>
<dbReference type="PANTHER" id="PTHR11699">
    <property type="entry name" value="ALDEHYDE DEHYDROGENASE-RELATED"/>
    <property type="match status" value="1"/>
</dbReference>
<comment type="caution">
    <text evidence="8">The sequence shown here is derived from an EMBL/GenBank/DDBJ whole genome shotgun (WGS) entry which is preliminary data.</text>
</comment>
<dbReference type="InterPro" id="IPR016163">
    <property type="entry name" value="Ald_DH_C"/>
</dbReference>
<dbReference type="EMBL" id="CAJFCV020000002">
    <property type="protein sequence ID" value="CAG9096649.1"/>
    <property type="molecule type" value="Genomic_DNA"/>
</dbReference>
<dbReference type="SUPFAM" id="SSF53720">
    <property type="entry name" value="ALDH-like"/>
    <property type="match status" value="1"/>
</dbReference>
<dbReference type="SMR" id="A0A7I8WQD0"/>
<dbReference type="InterPro" id="IPR015590">
    <property type="entry name" value="Aldehyde_DH_dom"/>
</dbReference>
<dbReference type="InterPro" id="IPR016162">
    <property type="entry name" value="Ald_DH_N"/>
</dbReference>
<dbReference type="Pfam" id="PF00171">
    <property type="entry name" value="Aldedh"/>
    <property type="match status" value="1"/>
</dbReference>
<feature type="active site" evidence="5">
    <location>
        <position position="283"/>
    </location>
</feature>
<keyword evidence="9" id="KW-1185">Reference proteome</keyword>
<dbReference type="InterPro" id="IPR016160">
    <property type="entry name" value="Ald_DH_CS_CYS"/>
</dbReference>
<keyword evidence="2 6" id="KW-0560">Oxidoreductase</keyword>
<proteinExistence type="inferred from homology"/>
<reference evidence="8" key="1">
    <citation type="submission" date="2020-09" db="EMBL/GenBank/DDBJ databases">
        <authorList>
            <person name="Kikuchi T."/>
        </authorList>
    </citation>
    <scope>NUCLEOTIDE SEQUENCE</scope>
    <source>
        <strain evidence="8">Ka4C1</strain>
    </source>
</reference>
<evidence type="ECO:0000313" key="8">
    <source>
        <dbReference type="EMBL" id="CAD5215171.1"/>
    </source>
</evidence>
<dbReference type="InterPro" id="IPR029510">
    <property type="entry name" value="Ald_DH_CS_GLU"/>
</dbReference>
<dbReference type="Proteomes" id="UP000659654">
    <property type="component" value="Unassembled WGS sequence"/>
</dbReference>
<comment type="similarity">
    <text evidence="1 6">Belongs to the aldehyde dehydrogenase family.</text>
</comment>
<sequence length="515" mass="55953">MSSILRTLKPIASSARQASNIVAPEPVWDNLPHCTQIFINNEWRNSKSGKTFATINPATGEKIADIQEGDKADIDDAVKAAKDAYKLGSPWRTMDASDRGLLLHRLADLMERDASYIASLESLDNGKPYSMSLLGDLQLSINCYRYYSGWADKIEGKTIPVRGNYFTYTQHHPVGVVGQIIPWNFPLLMQAWKLGPALASGNTIVMKLAEQTPLTGLYIAKLAAEAGFPPGVLNIVPGYGHTAGAALAVHPDVDKVAFTGSTAVGQKIMIAAAQSNLKNVTLELGGKSPNIVFADADLEEAVRQSAHGVFFNQGQTCCAGSRTFVERKIYDEFVQRSKTLAENRKVGDPFDPETEQGPQVDENQLNTILRYIEHGKKDGAQLIAGGKRVGDKGYFVSPTVFAGVQNNMTIAREEIFGPVMSIIPFENDKDLIEKANDSMYGLAAGIVTKDLDRALKFSSALHAGTVWINCYNVFDAAAPFGGFKMSGIGRELGEYALENYTETKCVTIAVAEKNS</sequence>
<dbReference type="Proteomes" id="UP000582659">
    <property type="component" value="Unassembled WGS sequence"/>
</dbReference>
<name>A0A7I8WQD0_BURXY</name>
<evidence type="ECO:0000256" key="6">
    <source>
        <dbReference type="RuleBase" id="RU003345"/>
    </source>
</evidence>
<evidence type="ECO:0000256" key="5">
    <source>
        <dbReference type="PROSITE-ProRule" id="PRU10007"/>
    </source>
</evidence>
<dbReference type="Gene3D" id="3.40.309.10">
    <property type="entry name" value="Aldehyde Dehydrogenase, Chain A, domain 2"/>
    <property type="match status" value="1"/>
</dbReference>
<dbReference type="GO" id="GO:0004029">
    <property type="term" value="F:aldehyde dehydrogenase (NAD+) activity"/>
    <property type="evidence" value="ECO:0007669"/>
    <property type="project" value="UniProtKB-EC"/>
</dbReference>
<dbReference type="InterPro" id="IPR016161">
    <property type="entry name" value="Ald_DH/histidinol_DH"/>
</dbReference>
<dbReference type="PROSITE" id="PS00687">
    <property type="entry name" value="ALDEHYDE_DEHYDR_GLU"/>
    <property type="match status" value="1"/>
</dbReference>
<evidence type="ECO:0000256" key="2">
    <source>
        <dbReference type="ARBA" id="ARBA00023002"/>
    </source>
</evidence>
<dbReference type="PROSITE" id="PS00070">
    <property type="entry name" value="ALDEHYDE_DEHYDR_CYS"/>
    <property type="match status" value="1"/>
</dbReference>
<dbReference type="AlphaFoldDB" id="A0A7I8WQD0"/>
<evidence type="ECO:0000259" key="7">
    <source>
        <dbReference type="Pfam" id="PF00171"/>
    </source>
</evidence>
<dbReference type="FunFam" id="3.40.605.10:FF:000026">
    <property type="entry name" value="Aldehyde dehydrogenase, putative"/>
    <property type="match status" value="1"/>
</dbReference>
<dbReference type="FunFam" id="3.40.605.10:FF:000029">
    <property type="entry name" value="Aldehyde dehydrogenase, mitochondrial"/>
    <property type="match status" value="1"/>
</dbReference>
<evidence type="ECO:0000313" key="9">
    <source>
        <dbReference type="Proteomes" id="UP000659654"/>
    </source>
</evidence>
<organism evidence="8 9">
    <name type="scientific">Bursaphelenchus xylophilus</name>
    <name type="common">Pinewood nematode worm</name>
    <name type="synonym">Aphelenchoides xylophilus</name>
    <dbReference type="NCBI Taxonomy" id="6326"/>
    <lineage>
        <taxon>Eukaryota</taxon>
        <taxon>Metazoa</taxon>
        <taxon>Ecdysozoa</taxon>
        <taxon>Nematoda</taxon>
        <taxon>Chromadorea</taxon>
        <taxon>Rhabditida</taxon>
        <taxon>Tylenchina</taxon>
        <taxon>Tylenchomorpha</taxon>
        <taxon>Aphelenchoidea</taxon>
        <taxon>Aphelenchoididae</taxon>
        <taxon>Bursaphelenchus</taxon>
    </lineage>
</organism>
<accession>A0A7I8WQD0</accession>
<evidence type="ECO:0000256" key="3">
    <source>
        <dbReference type="ARBA" id="ARBA00023027"/>
    </source>
</evidence>
<dbReference type="EMBL" id="CAJFDI010000002">
    <property type="protein sequence ID" value="CAD5215171.1"/>
    <property type="molecule type" value="Genomic_DNA"/>
</dbReference>
<keyword evidence="3" id="KW-0520">NAD</keyword>
<evidence type="ECO:0000256" key="4">
    <source>
        <dbReference type="ARBA" id="ARBA00024226"/>
    </source>
</evidence>
<feature type="domain" description="Aldehyde dehydrogenase" evidence="7">
    <location>
        <begin position="43"/>
        <end position="506"/>
    </location>
</feature>
<dbReference type="CDD" id="cd07141">
    <property type="entry name" value="ALDH_F1AB_F2_RALDH1"/>
    <property type="match status" value="1"/>
</dbReference>
<gene>
    <name evidence="8" type="ORF">BXYJ_LOCUS3896</name>
</gene>
<dbReference type="OrthoDB" id="310895at2759"/>
<dbReference type="FunFam" id="3.40.309.10:FF:000001">
    <property type="entry name" value="Mitochondrial aldehyde dehydrogenase 2"/>
    <property type="match status" value="1"/>
</dbReference>
<protein>
    <recommendedName>
        <fullName evidence="4">aldehyde dehydrogenase (NAD(+))</fullName>
        <ecNumber evidence="4">1.2.1.3</ecNumber>
    </recommendedName>
</protein>
<dbReference type="EC" id="1.2.1.3" evidence="4"/>
<dbReference type="Gene3D" id="3.40.605.10">
    <property type="entry name" value="Aldehyde Dehydrogenase, Chain A, domain 1"/>
    <property type="match status" value="1"/>
</dbReference>